<evidence type="ECO:0000313" key="2">
    <source>
        <dbReference type="Proteomes" id="UP000326924"/>
    </source>
</evidence>
<gene>
    <name evidence="1" type="ORF">FN846DRAFT_967260</name>
</gene>
<dbReference type="EMBL" id="VXIS01000235">
    <property type="protein sequence ID" value="KAA8895925.1"/>
    <property type="molecule type" value="Genomic_DNA"/>
</dbReference>
<evidence type="ECO:0000313" key="1">
    <source>
        <dbReference type="EMBL" id="KAA8895925.1"/>
    </source>
</evidence>
<comment type="caution">
    <text evidence="1">The sequence shown here is derived from an EMBL/GenBank/DDBJ whole genome shotgun (WGS) entry which is preliminary data.</text>
</comment>
<accession>A0A5J5EJR9</accession>
<sequence length="268" mass="31512">MVVKLRARMAEDHRRGRRALARANFRHLSSMALLLERARQISLPWFSLPGQGPDPLQLRVRLKCMNGWLAQANNFYRGFLVRNSPTRSLPTLETLPQDIQTNIQRHLLIEYATKAYEWARRSNMRYTILTLLDTAEVNLQPYLLSCYQLSQAWENTRAAVLAEVVKELLVNVEERYPSVRREWVRARMRFLIWNAWERETGGKCPGRLALNQDFGLASVAFEPLLVLRRHLRWYRRTAQREGPMASLVMARYHRGSFEVPYWGDNYLP</sequence>
<name>A0A5J5EJR9_9PEZI</name>
<dbReference type="AlphaFoldDB" id="A0A5J5EJR9"/>
<reference evidence="1 2" key="1">
    <citation type="submission" date="2019-09" db="EMBL/GenBank/DDBJ databases">
        <title>Draft genome of the ectomycorrhizal ascomycete Sphaerosporella brunnea.</title>
        <authorList>
            <consortium name="DOE Joint Genome Institute"/>
            <person name="Benucci G.M."/>
            <person name="Marozzi G."/>
            <person name="Antonielli L."/>
            <person name="Sanchez S."/>
            <person name="Marco P."/>
            <person name="Wang X."/>
            <person name="Falini L.B."/>
            <person name="Barry K."/>
            <person name="Haridas S."/>
            <person name="Lipzen A."/>
            <person name="Labutti K."/>
            <person name="Grigoriev I.V."/>
            <person name="Murat C."/>
            <person name="Martin F."/>
            <person name="Albertini E."/>
            <person name="Donnini D."/>
            <person name="Bonito G."/>
        </authorList>
    </citation>
    <scope>NUCLEOTIDE SEQUENCE [LARGE SCALE GENOMIC DNA]</scope>
    <source>
        <strain evidence="1 2">Sb_GMNB300</strain>
    </source>
</reference>
<organism evidence="1 2">
    <name type="scientific">Sphaerosporella brunnea</name>
    <dbReference type="NCBI Taxonomy" id="1250544"/>
    <lineage>
        <taxon>Eukaryota</taxon>
        <taxon>Fungi</taxon>
        <taxon>Dikarya</taxon>
        <taxon>Ascomycota</taxon>
        <taxon>Pezizomycotina</taxon>
        <taxon>Pezizomycetes</taxon>
        <taxon>Pezizales</taxon>
        <taxon>Pyronemataceae</taxon>
        <taxon>Sphaerosporella</taxon>
    </lineage>
</organism>
<proteinExistence type="predicted"/>
<protein>
    <submittedName>
        <fullName evidence="1">Uncharacterized protein</fullName>
    </submittedName>
</protein>
<dbReference type="Proteomes" id="UP000326924">
    <property type="component" value="Unassembled WGS sequence"/>
</dbReference>
<keyword evidence="2" id="KW-1185">Reference proteome</keyword>
<dbReference type="InParanoid" id="A0A5J5EJR9"/>